<comment type="caution">
    <text evidence="2">The sequence shown here is derived from an EMBL/GenBank/DDBJ whole genome shotgun (WGS) entry which is preliminary data.</text>
</comment>
<dbReference type="EMBL" id="MJEA01000010">
    <property type="protein sequence ID" value="OQO69581.1"/>
    <property type="molecule type" value="Genomic_DNA"/>
</dbReference>
<proteinExistence type="predicted"/>
<dbReference type="AlphaFoldDB" id="A0A1V8YAC5"/>
<dbReference type="Gene3D" id="3.10.20.110">
    <property type="match status" value="1"/>
</dbReference>
<dbReference type="OrthoDB" id="2943142at2"/>
<feature type="domain" description="Clostridial binary toxin B/anthrax toxin PA" evidence="1">
    <location>
        <begin position="3"/>
        <end position="104"/>
    </location>
</feature>
<organism evidence="2 3">
    <name type="scientific">Enterococcus villorum</name>
    <dbReference type="NCBI Taxonomy" id="112904"/>
    <lineage>
        <taxon>Bacteria</taxon>
        <taxon>Bacillati</taxon>
        <taxon>Bacillota</taxon>
        <taxon>Bacilli</taxon>
        <taxon>Lactobacillales</taxon>
        <taxon>Enterococcaceae</taxon>
        <taxon>Enterococcus</taxon>
    </lineage>
</organism>
<name>A0A1V8YAC5_9ENTE</name>
<gene>
    <name evidence="2" type="ORF">BH747_09940</name>
</gene>
<evidence type="ECO:0000259" key="1">
    <source>
        <dbReference type="Pfam" id="PF17476"/>
    </source>
</evidence>
<dbReference type="RefSeq" id="WP_081184285.1">
    <property type="nucleotide sequence ID" value="NZ_MJEA01000010.1"/>
</dbReference>
<evidence type="ECO:0000313" key="3">
    <source>
        <dbReference type="Proteomes" id="UP000192477"/>
    </source>
</evidence>
<dbReference type="Proteomes" id="UP000192477">
    <property type="component" value="Unassembled WGS sequence"/>
</dbReference>
<dbReference type="STRING" id="112904.BH747_09940"/>
<dbReference type="SUPFAM" id="SSF56988">
    <property type="entry name" value="Anthrax protective antigen"/>
    <property type="match status" value="1"/>
</dbReference>
<dbReference type="InterPro" id="IPR035331">
    <property type="entry name" value="Binary_toxB_3"/>
</dbReference>
<evidence type="ECO:0000313" key="2">
    <source>
        <dbReference type="EMBL" id="OQO69581.1"/>
    </source>
</evidence>
<protein>
    <recommendedName>
        <fullName evidence="1">Clostridial binary toxin B/anthrax toxin PA domain-containing protein</fullName>
    </recommendedName>
</protein>
<accession>A0A1V8YAC5</accession>
<reference evidence="2 3" key="1">
    <citation type="journal article" date="2017" name="BMC Microbiol.">
        <title>Comparative genomics of Enterococcus spp. isolated from bovine feces.</title>
        <authorList>
            <person name="Beukers A.G."/>
            <person name="Zaheer R."/>
            <person name="Goji N."/>
            <person name="Amoako K.K."/>
            <person name="Chaves A.V."/>
            <person name="Ward M.P."/>
            <person name="McAllister T.A."/>
        </authorList>
    </citation>
    <scope>NUCLEOTIDE SEQUENCE [LARGE SCALE GENOMIC DNA]</scope>
    <source>
        <strain evidence="2 3">F1129D 143</strain>
    </source>
</reference>
<dbReference type="Pfam" id="PF17476">
    <property type="entry name" value="Binary_toxB_3"/>
    <property type="match status" value="1"/>
</dbReference>
<sequence>MHQKTTGITLDLANQESIERRIVAKNLKDPNDRTPVLTVQEAIIKSFGADSTNGNIVYEDEQTRRKFNISEKEVAVIVDKQIEAEINKQITDNGIKKLYDVKITPEMNIHIISKEVIREIDEEEKETSVILYDDPNSLSWKIKHDNLFSDRVITENNLKNIGKANAISFINPP</sequence>